<evidence type="ECO:0000259" key="1">
    <source>
        <dbReference type="PROSITE" id="PS51832"/>
    </source>
</evidence>
<dbReference type="CDD" id="cd00077">
    <property type="entry name" value="HDc"/>
    <property type="match status" value="1"/>
</dbReference>
<dbReference type="InterPro" id="IPR052020">
    <property type="entry name" value="Cyclic_di-GMP/3'3'-cGAMP_PDE"/>
</dbReference>
<dbReference type="InterPro" id="IPR037522">
    <property type="entry name" value="HD_GYP_dom"/>
</dbReference>
<dbReference type="SMART" id="SM00471">
    <property type="entry name" value="HDc"/>
    <property type="match status" value="1"/>
</dbReference>
<reference evidence="2" key="1">
    <citation type="submission" date="2015-10" db="EMBL/GenBank/DDBJ databases">
        <title>Description of Candidatus Tenderia electrophaga gen. nov, sp. nov., an Uncultivated Electroautotroph from a Biocathode Enrichment.</title>
        <authorList>
            <person name="Eddie B.J."/>
            <person name="Malanoski A.P."/>
            <person name="Wang Z."/>
            <person name="Hall R.J."/>
            <person name="Oh S.D."/>
            <person name="Heiner C."/>
            <person name="Lin B."/>
            <person name="Strycharz-Glaven S.M."/>
        </authorList>
    </citation>
    <scope>NUCLEOTIDE SEQUENCE [LARGE SCALE GENOMIC DNA]</scope>
    <source>
        <strain evidence="2">NRL1</strain>
    </source>
</reference>
<dbReference type="SUPFAM" id="SSF109604">
    <property type="entry name" value="HD-domain/PDEase-like"/>
    <property type="match status" value="1"/>
</dbReference>
<organism evidence="2 3">
    <name type="scientific">Candidatus Tenderia electrophaga</name>
    <dbReference type="NCBI Taxonomy" id="1748243"/>
    <lineage>
        <taxon>Bacteria</taxon>
        <taxon>Pseudomonadati</taxon>
        <taxon>Pseudomonadota</taxon>
        <taxon>Gammaproteobacteria</taxon>
        <taxon>Candidatus Tenderiales</taxon>
        <taxon>Candidatus Tenderiaceae</taxon>
        <taxon>Candidatus Tenderia</taxon>
    </lineage>
</organism>
<protein>
    <submittedName>
        <fullName evidence="2">Phosphohydrolase</fullName>
    </submittedName>
</protein>
<dbReference type="Pfam" id="PF01590">
    <property type="entry name" value="GAF"/>
    <property type="match status" value="1"/>
</dbReference>
<evidence type="ECO:0000313" key="2">
    <source>
        <dbReference type="EMBL" id="ALP52956.1"/>
    </source>
</evidence>
<dbReference type="PANTHER" id="PTHR45228:SF1">
    <property type="entry name" value="CYCLIC DI-GMP PHOSPHODIESTERASE TM_0186"/>
    <property type="match status" value="1"/>
</dbReference>
<feature type="domain" description="HD-GYP" evidence="1">
    <location>
        <begin position="163"/>
        <end position="371"/>
    </location>
</feature>
<dbReference type="PROSITE" id="PS51832">
    <property type="entry name" value="HD_GYP"/>
    <property type="match status" value="1"/>
</dbReference>
<dbReference type="Gene3D" id="3.30.450.40">
    <property type="match status" value="1"/>
</dbReference>
<dbReference type="Gene3D" id="1.10.3210.10">
    <property type="entry name" value="Hypothetical protein af1432"/>
    <property type="match status" value="1"/>
</dbReference>
<dbReference type="Proteomes" id="UP000055136">
    <property type="component" value="Chromosome"/>
</dbReference>
<proteinExistence type="predicted"/>
<dbReference type="EMBL" id="CP013099">
    <property type="protein sequence ID" value="ALP52956.1"/>
    <property type="molecule type" value="Genomic_DNA"/>
</dbReference>
<accession>A0A0S2TCS3</accession>
<evidence type="ECO:0000313" key="3">
    <source>
        <dbReference type="Proteomes" id="UP000055136"/>
    </source>
</evidence>
<dbReference type="InterPro" id="IPR003018">
    <property type="entry name" value="GAF"/>
</dbReference>
<dbReference type="STRING" id="1748243.Tel_07195"/>
<gene>
    <name evidence="2" type="ORF">Tel_07195</name>
</gene>
<name>A0A0S2TCS3_9GAMM</name>
<dbReference type="SUPFAM" id="SSF55781">
    <property type="entry name" value="GAF domain-like"/>
    <property type="match status" value="1"/>
</dbReference>
<sequence length="376" mass="42315">MKKHKDILAALNQDIPLNEKLVHAHKVVTHYFPYVARIAITLYDPKTGALNAYLHSGEASSLPGHEHGYLQDVPNLQALITDGQPNVISNTVTQEEENSTHRPRIGRHGYAASYTMPMFNKGALLGFIFFNSHEPDVFAPEDMNHLDIFGHLLSLMVINELSNIKTLAAALKTTGEITHLRDSETGSHLDRMSRYAKLIAAELSESHHLDDDFIEHIFLFSPLHDIGKIGIPDNILLKNGKLTDEEKLIMQTHVKKGREIIDSLLANFGLETIEHVDMLRNIAEFHHEAINGQGYLREHKGADIPLEARIVAVADVFDALTSRRPYKEAWSNDAAFAWLKQVAGIQLDSDCVNALIKNEDEIEKIQRRFKEDIYGT</sequence>
<dbReference type="PANTHER" id="PTHR45228">
    <property type="entry name" value="CYCLIC DI-GMP PHOSPHODIESTERASE TM_0186-RELATED"/>
    <property type="match status" value="1"/>
</dbReference>
<dbReference type="InterPro" id="IPR003607">
    <property type="entry name" value="HD/PDEase_dom"/>
</dbReference>
<dbReference type="GO" id="GO:0008081">
    <property type="term" value="F:phosphoric diester hydrolase activity"/>
    <property type="evidence" value="ECO:0007669"/>
    <property type="project" value="UniProtKB-ARBA"/>
</dbReference>
<dbReference type="KEGG" id="tee:Tel_07195"/>
<keyword evidence="3" id="KW-1185">Reference proteome</keyword>
<dbReference type="AlphaFoldDB" id="A0A0S2TCS3"/>
<dbReference type="Pfam" id="PF13487">
    <property type="entry name" value="HD_5"/>
    <property type="match status" value="1"/>
</dbReference>
<dbReference type="InterPro" id="IPR029016">
    <property type="entry name" value="GAF-like_dom_sf"/>
</dbReference>